<reference evidence="2 4" key="1">
    <citation type="submission" date="2018-06" db="EMBL/GenBank/DDBJ databases">
        <title>Genomic Encyclopedia of Type Strains, Phase III (KMG-III): the genomes of soil and plant-associated and newly described type strains.</title>
        <authorList>
            <person name="Whitman W."/>
        </authorList>
    </citation>
    <scope>NUCLEOTIDE SEQUENCE [LARGE SCALE GENOMIC DNA]</scope>
    <source>
        <strain evidence="2 4">CECT 7022</strain>
    </source>
</reference>
<organism evidence="2 4">
    <name type="scientific">Paenibacillus barcinonensis</name>
    <dbReference type="NCBI Taxonomy" id="198119"/>
    <lineage>
        <taxon>Bacteria</taxon>
        <taxon>Bacillati</taxon>
        <taxon>Bacillota</taxon>
        <taxon>Bacilli</taxon>
        <taxon>Bacillales</taxon>
        <taxon>Paenibacillaceae</taxon>
        <taxon>Paenibacillus</taxon>
    </lineage>
</organism>
<proteinExistence type="predicted"/>
<keyword evidence="1" id="KW-0732">Signal</keyword>
<dbReference type="EMBL" id="QJSW01000011">
    <property type="protein sequence ID" value="PYE47853.1"/>
    <property type="molecule type" value="Genomic_DNA"/>
</dbReference>
<gene>
    <name evidence="2" type="ORF">DFQ00_111152</name>
    <name evidence="3" type="ORF">HUB98_24495</name>
</gene>
<protein>
    <recommendedName>
        <fullName evidence="6">Toxin ETX/toxin MTX2</fullName>
    </recommendedName>
</protein>
<evidence type="ECO:0000313" key="3">
    <source>
        <dbReference type="EMBL" id="QKS59054.1"/>
    </source>
</evidence>
<feature type="chain" id="PRO_5015918328" description="Toxin ETX/toxin MTX2" evidence="1">
    <location>
        <begin position="26"/>
        <end position="244"/>
    </location>
</feature>
<dbReference type="EMBL" id="CP054614">
    <property type="protein sequence ID" value="QKS59054.1"/>
    <property type="molecule type" value="Genomic_DNA"/>
</dbReference>
<sequence length="244" mass="27284">MKNILLKFSSLLLIGAMILPTGAYASSSNDSISEKPEVEGEIVQAYRVTDNGMVELSKEEIQAYKALEETNNNAQMHTDFTFEDVASGNNEIITPNAINEYYWRYIQTTFKPAVPMTSLTKRISTYVYNETLDPAKRTISSSTSQTWSANFGLSFQHKKAVSTTLGGSWSKTTSFADVTESTVRARHMSWAEFTPIMDKSFGYLNEIYSFNGSVRTKKYTEIYTARELGNGQADGILVIKTAPY</sequence>
<dbReference type="Proteomes" id="UP000247790">
    <property type="component" value="Unassembled WGS sequence"/>
</dbReference>
<evidence type="ECO:0000256" key="1">
    <source>
        <dbReference type="SAM" id="SignalP"/>
    </source>
</evidence>
<evidence type="ECO:0000313" key="4">
    <source>
        <dbReference type="Proteomes" id="UP000247790"/>
    </source>
</evidence>
<dbReference type="Proteomes" id="UP000509327">
    <property type="component" value="Chromosome"/>
</dbReference>
<accession>A0A2V4VNV0</accession>
<dbReference type="AlphaFoldDB" id="A0A2V4VNV0"/>
<dbReference type="OrthoDB" id="2601703at2"/>
<evidence type="ECO:0000313" key="2">
    <source>
        <dbReference type="EMBL" id="PYE47853.1"/>
    </source>
</evidence>
<evidence type="ECO:0000313" key="5">
    <source>
        <dbReference type="Proteomes" id="UP000509327"/>
    </source>
</evidence>
<keyword evidence="5" id="KW-1185">Reference proteome</keyword>
<feature type="signal peptide" evidence="1">
    <location>
        <begin position="1"/>
        <end position="25"/>
    </location>
</feature>
<reference evidence="3 5" key="2">
    <citation type="submission" date="2020-06" db="EMBL/GenBank/DDBJ databases">
        <title>Complete genome of Paenibacillus barcinonensis KACC11450.</title>
        <authorList>
            <person name="Kim M."/>
            <person name="Park Y.-J."/>
            <person name="Shin J.-H."/>
        </authorList>
    </citation>
    <scope>NUCLEOTIDE SEQUENCE [LARGE SCALE GENOMIC DNA]</scope>
    <source>
        <strain evidence="3 5">KACC11450</strain>
    </source>
</reference>
<evidence type="ECO:0008006" key="6">
    <source>
        <dbReference type="Google" id="ProtNLM"/>
    </source>
</evidence>
<name>A0A2V4VNV0_PAEBA</name>
<dbReference type="RefSeq" id="WP_110897766.1">
    <property type="nucleotide sequence ID" value="NZ_CP054614.1"/>
</dbReference>